<proteinExistence type="predicted"/>
<dbReference type="OrthoDB" id="6021743at2759"/>
<feature type="domain" description="Transcription factor IIIC putative zinc-finger" evidence="2">
    <location>
        <begin position="618"/>
        <end position="701"/>
    </location>
</feature>
<dbReference type="EMBL" id="CAJVQA010000008">
    <property type="protein sequence ID" value="CAG8449481.1"/>
    <property type="molecule type" value="Genomic_DNA"/>
</dbReference>
<evidence type="ECO:0000259" key="1">
    <source>
        <dbReference type="Pfam" id="PF12657"/>
    </source>
</evidence>
<dbReference type="GO" id="GO:0006384">
    <property type="term" value="P:transcription initiation at RNA polymerase III promoter"/>
    <property type="evidence" value="ECO:0007669"/>
    <property type="project" value="InterPro"/>
</dbReference>
<evidence type="ECO:0000259" key="2">
    <source>
        <dbReference type="Pfam" id="PF12660"/>
    </source>
</evidence>
<dbReference type="Proteomes" id="UP000789759">
    <property type="component" value="Unassembled WGS sequence"/>
</dbReference>
<organism evidence="3 4">
    <name type="scientific">Cetraspora pellucida</name>
    <dbReference type="NCBI Taxonomy" id="1433469"/>
    <lineage>
        <taxon>Eukaryota</taxon>
        <taxon>Fungi</taxon>
        <taxon>Fungi incertae sedis</taxon>
        <taxon>Mucoromycota</taxon>
        <taxon>Glomeromycotina</taxon>
        <taxon>Glomeromycetes</taxon>
        <taxon>Diversisporales</taxon>
        <taxon>Gigasporaceae</taxon>
        <taxon>Cetraspora</taxon>
    </lineage>
</organism>
<protein>
    <submittedName>
        <fullName evidence="3">3297_t:CDS:1</fullName>
    </submittedName>
</protein>
<dbReference type="InterPro" id="IPR024764">
    <property type="entry name" value="TFIIIC_Znf"/>
</dbReference>
<dbReference type="InterPro" id="IPR044230">
    <property type="entry name" value="GTF3C4"/>
</dbReference>
<evidence type="ECO:0000313" key="4">
    <source>
        <dbReference type="Proteomes" id="UP000789759"/>
    </source>
</evidence>
<comment type="caution">
    <text evidence="3">The sequence shown here is derived from an EMBL/GenBank/DDBJ whole genome shotgun (WGS) entry which is preliminary data.</text>
</comment>
<name>A0A9N8VFR8_9GLOM</name>
<dbReference type="GO" id="GO:0000127">
    <property type="term" value="C:transcription factor TFIIIC complex"/>
    <property type="evidence" value="ECO:0007669"/>
    <property type="project" value="InterPro"/>
</dbReference>
<accession>A0A9N8VFR8</accession>
<dbReference type="AlphaFoldDB" id="A0A9N8VFR8"/>
<dbReference type="PANTHER" id="PTHR15496:SF2">
    <property type="entry name" value="GENERAL TRANSCRIPTION FACTOR 3C POLYPEPTIDE 4"/>
    <property type="match status" value="1"/>
</dbReference>
<gene>
    <name evidence="3" type="ORF">CPELLU_LOCUS58</name>
</gene>
<reference evidence="3" key="1">
    <citation type="submission" date="2021-06" db="EMBL/GenBank/DDBJ databases">
        <authorList>
            <person name="Kallberg Y."/>
            <person name="Tangrot J."/>
            <person name="Rosling A."/>
        </authorList>
    </citation>
    <scope>NUCLEOTIDE SEQUENCE</scope>
    <source>
        <strain evidence="3">FL966</strain>
    </source>
</reference>
<keyword evidence="4" id="KW-1185">Reference proteome</keyword>
<dbReference type="Pfam" id="PF12660">
    <property type="entry name" value="zf-TFIIIC"/>
    <property type="match status" value="1"/>
</dbReference>
<evidence type="ECO:0000313" key="3">
    <source>
        <dbReference type="EMBL" id="CAG8449481.1"/>
    </source>
</evidence>
<dbReference type="GO" id="GO:0004402">
    <property type="term" value="F:histone acetyltransferase activity"/>
    <property type="evidence" value="ECO:0007669"/>
    <property type="project" value="InterPro"/>
</dbReference>
<feature type="domain" description="Transcription factor IIIC 90kDa subunit N-terminal" evidence="1">
    <location>
        <begin position="20"/>
        <end position="247"/>
    </location>
</feature>
<sequence>MELNNVDIKSRPININCLQWSKENHISVISPSGIDIFIPSYRSRYTRDAIVICQDSSDRNPIKINDFSSTLIKDIPEVFKCFTWSPIGCSIIQSCLFVAITSRFHVAIYGPKDGPLQRDWIEVENMSPRLLQHYTDQNSENITDVTLLNKLQSISVSWSPLCFPKNFDHFSVIAIGSKADVSSFVTASDDGSVYMWRVTISLIPVISSGIENIKLQASITLHATLSQADNRPASIMKWYECNNAGERLAIVKGLKIYVWTSTRLPLINTDLEPPKMFKIPLSKGTIVAMIWNYDGTQLYIFNNEGNNLTLDISGTEIDINEFTTKYINDVLATKLESPDALYVTDKFEVSYVTFCPSEEQSNSELVPSLVTRLKNMLEDAYILERKSTNYLMWDLLEYCVLENEFDKNNSLLHQLDKACWDCYNKYTASSSIGELSDNTEFNTEDLTDFSLIGIIMKWKNVLYRNRSLNALRLLVHIYNSTTRLEAPSGLQLQLSPAFEDCLKRIEKYFLKQVLSTTVDCIKCGVVINSGKVLSLLIEMCCIIVLLDDDNELLKLAKFLYDYLSTLQEKVEIVGSLETEQAWTSQLISSKKNKKTKKTPTRATCPASIIVFLIQLIHVSFMRGPTGRCTKGHVWDLCSITLSIVADKHVRSCSNCNRKILVASDPYNSMDNSVDEQSIASSIVVKAIFETCEKCFYCGGNFIFRQT</sequence>
<dbReference type="PANTHER" id="PTHR15496">
    <property type="entry name" value="GENERAL TRANSCRIPTION FACTOR 3C POLYPEPTIDE 4 FAMILY"/>
    <property type="match status" value="1"/>
</dbReference>
<dbReference type="Pfam" id="PF12657">
    <property type="entry name" value="TFIIIC_delta"/>
    <property type="match status" value="1"/>
</dbReference>
<dbReference type="InterPro" id="IPR024761">
    <property type="entry name" value="TFIIIC_delta_N"/>
</dbReference>